<dbReference type="Proteomes" id="UP000325081">
    <property type="component" value="Unassembled WGS sequence"/>
</dbReference>
<dbReference type="InterPro" id="IPR041891">
    <property type="entry name" value="Alpha_CA_prokaryot-like"/>
</dbReference>
<evidence type="ECO:0000256" key="4">
    <source>
        <dbReference type="ARBA" id="ARBA00022729"/>
    </source>
</evidence>
<protein>
    <recommendedName>
        <fullName evidence="2 9">Carbonic anhydrase</fullName>
        <ecNumber evidence="2 9">4.2.1.1</ecNumber>
    </recommendedName>
</protein>
<comment type="similarity">
    <text evidence="9">Belongs to the alpha-carbonic anhydrase family.</text>
</comment>
<dbReference type="PANTHER" id="PTHR18952">
    <property type="entry name" value="CARBONIC ANHYDRASE"/>
    <property type="match status" value="1"/>
</dbReference>
<comment type="caution">
    <text evidence="11">The sequence shown here is derived from an EMBL/GenBank/DDBJ whole genome shotgun (WGS) entry which is preliminary data.</text>
</comment>
<evidence type="ECO:0000259" key="10">
    <source>
        <dbReference type="PROSITE" id="PS51144"/>
    </source>
</evidence>
<dbReference type="AlphaFoldDB" id="A0A5A7P3F5"/>
<dbReference type="GO" id="GO:0004089">
    <property type="term" value="F:carbonate dehydratase activity"/>
    <property type="evidence" value="ECO:0007669"/>
    <property type="project" value="UniProtKB-UniRule"/>
</dbReference>
<dbReference type="Pfam" id="PF00194">
    <property type="entry name" value="Carb_anhydrase"/>
    <property type="match status" value="1"/>
</dbReference>
<evidence type="ECO:0000256" key="5">
    <source>
        <dbReference type="ARBA" id="ARBA00022833"/>
    </source>
</evidence>
<evidence type="ECO:0000256" key="8">
    <source>
        <dbReference type="ARBA" id="ARBA00048348"/>
    </source>
</evidence>
<dbReference type="EMBL" id="BKCP01001780">
    <property type="protein sequence ID" value="GER27363.1"/>
    <property type="molecule type" value="Genomic_DNA"/>
</dbReference>
<name>A0A5A7P3F5_STRAF</name>
<dbReference type="SMART" id="SM01057">
    <property type="entry name" value="Carb_anhydrase"/>
    <property type="match status" value="1"/>
</dbReference>
<dbReference type="InterPro" id="IPR036398">
    <property type="entry name" value="CA_dom_sf"/>
</dbReference>
<feature type="non-terminal residue" evidence="11">
    <location>
        <position position="1"/>
    </location>
</feature>
<sequence>DEHEFSYEEDSDIGPARWGEIRPEWSNCGSGNMQSPIDLSNQRVNIVSHLGLLDRTYLPSNATLINRGHDMMLRWGYEAGHIEINGIVYQLQQCHWHSPSEHTINGRRFDMEIHLVHRSIDNQTAVIGVMYKIGRPNSFLTMMKHHLNALVETRDVERAVGIIDPEHIKFGSRKYYRYVGSLTTPPCNENVLWTIVRKVRTVSREQVELIRNAVHDDSETNARPIQPMNDRTLELYRPSDHQN</sequence>
<keyword evidence="3 9" id="KW-0479">Metal-binding</keyword>
<dbReference type="PANTHER" id="PTHR18952:SF208">
    <property type="entry name" value="CARBONIC ANHYDRASE XA-RELATED"/>
    <property type="match status" value="1"/>
</dbReference>
<keyword evidence="6" id="KW-0325">Glycoprotein</keyword>
<dbReference type="InterPro" id="IPR018338">
    <property type="entry name" value="Carbonic_anhydrase_a-class_CS"/>
</dbReference>
<evidence type="ECO:0000256" key="1">
    <source>
        <dbReference type="ARBA" id="ARBA00001947"/>
    </source>
</evidence>
<dbReference type="SUPFAM" id="SSF51069">
    <property type="entry name" value="Carbonic anhydrase"/>
    <property type="match status" value="1"/>
</dbReference>
<dbReference type="Gene3D" id="3.10.200.10">
    <property type="entry name" value="Alpha carbonic anhydrase"/>
    <property type="match status" value="1"/>
</dbReference>
<evidence type="ECO:0000256" key="6">
    <source>
        <dbReference type="ARBA" id="ARBA00023180"/>
    </source>
</evidence>
<dbReference type="EC" id="4.2.1.1" evidence="2 9"/>
<accession>A0A5A7P3F5</accession>
<dbReference type="InterPro" id="IPR023561">
    <property type="entry name" value="Carbonic_anhydrase_a-class"/>
</dbReference>
<proteinExistence type="inferred from homology"/>
<feature type="domain" description="Alpha-carbonic anhydrase" evidence="10">
    <location>
        <begin position="3"/>
        <end position="237"/>
    </location>
</feature>
<evidence type="ECO:0000313" key="11">
    <source>
        <dbReference type="EMBL" id="GER27363.1"/>
    </source>
</evidence>
<dbReference type="InterPro" id="IPR001148">
    <property type="entry name" value="CA_dom"/>
</dbReference>
<evidence type="ECO:0000256" key="2">
    <source>
        <dbReference type="ARBA" id="ARBA00012925"/>
    </source>
</evidence>
<dbReference type="FunFam" id="3.10.200.10:FF:000007">
    <property type="entry name" value="Alpha carbonic anhydrase 3"/>
    <property type="match status" value="1"/>
</dbReference>
<dbReference type="PROSITE" id="PS51144">
    <property type="entry name" value="ALPHA_CA_2"/>
    <property type="match status" value="1"/>
</dbReference>
<evidence type="ECO:0000313" key="12">
    <source>
        <dbReference type="Proteomes" id="UP000325081"/>
    </source>
</evidence>
<organism evidence="11 12">
    <name type="scientific">Striga asiatica</name>
    <name type="common">Asiatic witchweed</name>
    <name type="synonym">Buchnera asiatica</name>
    <dbReference type="NCBI Taxonomy" id="4170"/>
    <lineage>
        <taxon>Eukaryota</taxon>
        <taxon>Viridiplantae</taxon>
        <taxon>Streptophyta</taxon>
        <taxon>Embryophyta</taxon>
        <taxon>Tracheophyta</taxon>
        <taxon>Spermatophyta</taxon>
        <taxon>Magnoliopsida</taxon>
        <taxon>eudicotyledons</taxon>
        <taxon>Gunneridae</taxon>
        <taxon>Pentapetalae</taxon>
        <taxon>asterids</taxon>
        <taxon>lamiids</taxon>
        <taxon>Lamiales</taxon>
        <taxon>Orobanchaceae</taxon>
        <taxon>Buchnereae</taxon>
        <taxon>Striga</taxon>
    </lineage>
</organism>
<keyword evidence="5 9" id="KW-0862">Zinc</keyword>
<evidence type="ECO:0000256" key="7">
    <source>
        <dbReference type="ARBA" id="ARBA00023239"/>
    </source>
</evidence>
<dbReference type="GO" id="GO:0006730">
    <property type="term" value="P:one-carbon metabolic process"/>
    <property type="evidence" value="ECO:0007669"/>
    <property type="project" value="TreeGrafter"/>
</dbReference>
<dbReference type="OrthoDB" id="429145at2759"/>
<evidence type="ECO:0000256" key="3">
    <source>
        <dbReference type="ARBA" id="ARBA00022723"/>
    </source>
</evidence>
<keyword evidence="4" id="KW-0732">Signal</keyword>
<comment type="catalytic activity">
    <reaction evidence="8 9">
        <text>hydrogencarbonate + H(+) = CO2 + H2O</text>
        <dbReference type="Rhea" id="RHEA:10748"/>
        <dbReference type="ChEBI" id="CHEBI:15377"/>
        <dbReference type="ChEBI" id="CHEBI:15378"/>
        <dbReference type="ChEBI" id="CHEBI:16526"/>
        <dbReference type="ChEBI" id="CHEBI:17544"/>
        <dbReference type="EC" id="4.2.1.1"/>
    </reaction>
</comment>
<keyword evidence="7 9" id="KW-0456">Lyase</keyword>
<dbReference type="PROSITE" id="PS00162">
    <property type="entry name" value="ALPHA_CA_1"/>
    <property type="match status" value="1"/>
</dbReference>
<comment type="cofactor">
    <cofactor evidence="1 9">
        <name>Zn(2+)</name>
        <dbReference type="ChEBI" id="CHEBI:29105"/>
    </cofactor>
</comment>
<keyword evidence="12" id="KW-1185">Reference proteome</keyword>
<gene>
    <name evidence="11" type="ORF">STAS_03064</name>
</gene>
<evidence type="ECO:0000256" key="9">
    <source>
        <dbReference type="RuleBase" id="RU367011"/>
    </source>
</evidence>
<dbReference type="CDD" id="cd03124">
    <property type="entry name" value="alpha_CA_prokaryotic_like"/>
    <property type="match status" value="1"/>
</dbReference>
<dbReference type="GO" id="GO:0008270">
    <property type="term" value="F:zinc ion binding"/>
    <property type="evidence" value="ECO:0007669"/>
    <property type="project" value="UniProtKB-UniRule"/>
</dbReference>
<comment type="function">
    <text evidence="9">Reversible hydration of carbon dioxide.</text>
</comment>
<reference evidence="12" key="1">
    <citation type="journal article" date="2019" name="Curr. Biol.">
        <title>Genome Sequence of Striga asiatica Provides Insight into the Evolution of Plant Parasitism.</title>
        <authorList>
            <person name="Yoshida S."/>
            <person name="Kim S."/>
            <person name="Wafula E.K."/>
            <person name="Tanskanen J."/>
            <person name="Kim Y.M."/>
            <person name="Honaas L."/>
            <person name="Yang Z."/>
            <person name="Spallek T."/>
            <person name="Conn C.E."/>
            <person name="Ichihashi Y."/>
            <person name="Cheong K."/>
            <person name="Cui S."/>
            <person name="Der J.P."/>
            <person name="Gundlach H."/>
            <person name="Jiao Y."/>
            <person name="Hori C."/>
            <person name="Ishida J.K."/>
            <person name="Kasahara H."/>
            <person name="Kiba T."/>
            <person name="Kim M.S."/>
            <person name="Koo N."/>
            <person name="Laohavisit A."/>
            <person name="Lee Y.H."/>
            <person name="Lumba S."/>
            <person name="McCourt P."/>
            <person name="Mortimer J.C."/>
            <person name="Mutuku J.M."/>
            <person name="Nomura T."/>
            <person name="Sasaki-Sekimoto Y."/>
            <person name="Seto Y."/>
            <person name="Wang Y."/>
            <person name="Wakatake T."/>
            <person name="Sakakibara H."/>
            <person name="Demura T."/>
            <person name="Yamaguchi S."/>
            <person name="Yoneyama K."/>
            <person name="Manabe R.I."/>
            <person name="Nelson D.C."/>
            <person name="Schulman A.H."/>
            <person name="Timko M.P."/>
            <person name="dePamphilis C.W."/>
            <person name="Choi D."/>
            <person name="Shirasu K."/>
        </authorList>
    </citation>
    <scope>NUCLEOTIDE SEQUENCE [LARGE SCALE GENOMIC DNA]</scope>
    <source>
        <strain evidence="12">cv. UVA1</strain>
    </source>
</reference>